<feature type="transmembrane region" description="Helical" evidence="8">
    <location>
        <begin position="162"/>
        <end position="189"/>
    </location>
</feature>
<evidence type="ECO:0000256" key="2">
    <source>
        <dbReference type="ARBA" id="ARBA00007069"/>
    </source>
</evidence>
<dbReference type="InterPro" id="IPR035906">
    <property type="entry name" value="MetI-like_sf"/>
</dbReference>
<evidence type="ECO:0000313" key="11">
    <source>
        <dbReference type="Proteomes" id="UP000010301"/>
    </source>
</evidence>
<dbReference type="STRING" id="525245.HMPREF0044_1515"/>
<dbReference type="PANTHER" id="PTHR30450">
    <property type="entry name" value="ABC TRANSPORTER PERMEASE"/>
    <property type="match status" value="1"/>
</dbReference>
<keyword evidence="5 8" id="KW-0812">Transmembrane</keyword>
<dbReference type="InterPro" id="IPR051322">
    <property type="entry name" value="AA_ABC_Transporter_Permease"/>
</dbReference>
<evidence type="ECO:0000256" key="6">
    <source>
        <dbReference type="ARBA" id="ARBA00022989"/>
    </source>
</evidence>
<evidence type="ECO:0000256" key="8">
    <source>
        <dbReference type="RuleBase" id="RU363032"/>
    </source>
</evidence>
<feature type="transmembrane region" description="Helical" evidence="8">
    <location>
        <begin position="201"/>
        <end position="224"/>
    </location>
</feature>
<dbReference type="Pfam" id="PF00528">
    <property type="entry name" value="BPD_transp_1"/>
    <property type="match status" value="1"/>
</dbReference>
<organism evidence="10 11">
    <name type="scientific">Gleimia coleocanis DSM 15436</name>
    <dbReference type="NCBI Taxonomy" id="525245"/>
    <lineage>
        <taxon>Bacteria</taxon>
        <taxon>Bacillati</taxon>
        <taxon>Actinomycetota</taxon>
        <taxon>Actinomycetes</taxon>
        <taxon>Actinomycetales</taxon>
        <taxon>Actinomycetaceae</taxon>
        <taxon>Gleimia</taxon>
    </lineage>
</organism>
<feature type="transmembrane region" description="Helical" evidence="8">
    <location>
        <begin position="104"/>
        <end position="125"/>
    </location>
</feature>
<comment type="caution">
    <text evidence="10">The sequence shown here is derived from an EMBL/GenBank/DDBJ whole genome shotgun (WGS) entry which is preliminary data.</text>
</comment>
<dbReference type="Proteomes" id="UP000010301">
    <property type="component" value="Unassembled WGS sequence"/>
</dbReference>
<dbReference type="SUPFAM" id="SSF161098">
    <property type="entry name" value="MetI-like"/>
    <property type="match status" value="1"/>
</dbReference>
<dbReference type="PANTHER" id="PTHR30450:SF1">
    <property type="entry name" value="D-METHIONINE TRANSPORT SYSTEM PERMEASE PROTEIN METI-RELATED"/>
    <property type="match status" value="1"/>
</dbReference>
<dbReference type="Gene3D" id="1.10.3720.10">
    <property type="entry name" value="MetI-like"/>
    <property type="match status" value="1"/>
</dbReference>
<evidence type="ECO:0000256" key="1">
    <source>
        <dbReference type="ARBA" id="ARBA00004651"/>
    </source>
</evidence>
<feature type="transmembrane region" description="Helical" evidence="8">
    <location>
        <begin position="68"/>
        <end position="92"/>
    </location>
</feature>
<gene>
    <name evidence="10" type="ORF">HMPREF0044_1515</name>
</gene>
<evidence type="ECO:0000256" key="4">
    <source>
        <dbReference type="ARBA" id="ARBA00022475"/>
    </source>
</evidence>
<dbReference type="HOGENOM" id="CLU_077375_0_1_11"/>
<evidence type="ECO:0000259" key="9">
    <source>
        <dbReference type="PROSITE" id="PS50928"/>
    </source>
</evidence>
<dbReference type="PROSITE" id="PS50928">
    <property type="entry name" value="ABC_TM1"/>
    <property type="match status" value="1"/>
</dbReference>
<dbReference type="AlphaFoldDB" id="C0W262"/>
<name>C0W262_9ACTO</name>
<protein>
    <submittedName>
        <fullName evidence="10">ABC transporter, permease protein</fullName>
    </submittedName>
</protein>
<evidence type="ECO:0000256" key="3">
    <source>
        <dbReference type="ARBA" id="ARBA00022448"/>
    </source>
</evidence>
<evidence type="ECO:0000256" key="5">
    <source>
        <dbReference type="ARBA" id="ARBA00022692"/>
    </source>
</evidence>
<keyword evidence="7 8" id="KW-0472">Membrane</keyword>
<sequence>MNTALLEQILPLAVDNTEWLVLEKTFGWAVVETLLMTFISSILTVILGIPLGLLAVSTSKDGLTPNRFANQILSAIVNIGRSIPFIILIVAILPFTRFIVGTTIGWQAALVPLTISAVPFFARLVETSVRSVDSGKIEAAQMMGATRLGIMFGVQIREALPALVQSITVLVISLLGFSAMAGTIGAGGLGQLAINYGYNRFMPTVMLVSVIGVVIIVQVIQMVGDMISRLVDHR</sequence>
<feature type="transmembrane region" description="Helical" evidence="8">
    <location>
        <begin position="34"/>
        <end position="56"/>
    </location>
</feature>
<proteinExistence type="inferred from homology"/>
<keyword evidence="6 8" id="KW-1133">Transmembrane helix</keyword>
<dbReference type="EMBL" id="ACFG01000037">
    <property type="protein sequence ID" value="EEH63276.1"/>
    <property type="molecule type" value="Genomic_DNA"/>
</dbReference>
<dbReference type="CDD" id="cd06261">
    <property type="entry name" value="TM_PBP2"/>
    <property type="match status" value="1"/>
</dbReference>
<feature type="domain" description="ABC transmembrane type-1" evidence="9">
    <location>
        <begin position="30"/>
        <end position="223"/>
    </location>
</feature>
<dbReference type="eggNOG" id="COG2011">
    <property type="taxonomic scope" value="Bacteria"/>
</dbReference>
<dbReference type="FunFam" id="1.10.3720.10:FF:000002">
    <property type="entry name" value="D-methionine ABC transporter permease MetI"/>
    <property type="match status" value="1"/>
</dbReference>
<keyword evidence="11" id="KW-1185">Reference proteome</keyword>
<accession>C0W262</accession>
<keyword evidence="4" id="KW-1003">Cell membrane</keyword>
<dbReference type="RefSeq" id="WP_006546974.1">
    <property type="nucleotide sequence ID" value="NZ_DS999544.1"/>
</dbReference>
<keyword evidence="3 8" id="KW-0813">Transport</keyword>
<comment type="subcellular location">
    <subcellularLocation>
        <location evidence="1 8">Cell membrane</location>
        <topology evidence="1 8">Multi-pass membrane protein</topology>
    </subcellularLocation>
</comment>
<dbReference type="GO" id="GO:0048473">
    <property type="term" value="P:D-methionine transmembrane transport"/>
    <property type="evidence" value="ECO:0007669"/>
    <property type="project" value="TreeGrafter"/>
</dbReference>
<evidence type="ECO:0000256" key="7">
    <source>
        <dbReference type="ARBA" id="ARBA00023136"/>
    </source>
</evidence>
<comment type="similarity">
    <text evidence="2">Belongs to the binding-protein-dependent transport system permease family. CysTW subfamily.</text>
</comment>
<dbReference type="OrthoDB" id="9793490at2"/>
<dbReference type="InterPro" id="IPR000515">
    <property type="entry name" value="MetI-like"/>
</dbReference>
<evidence type="ECO:0000313" key="10">
    <source>
        <dbReference type="EMBL" id="EEH63276.1"/>
    </source>
</evidence>
<reference evidence="10 11" key="1">
    <citation type="submission" date="2009-01" db="EMBL/GenBank/DDBJ databases">
        <authorList>
            <person name="Qin X."/>
            <person name="Bachman B."/>
            <person name="Battles P."/>
            <person name="Bell A."/>
            <person name="Bess C."/>
            <person name="Bickham C."/>
            <person name="Chaboub L."/>
            <person name="Chen D."/>
            <person name="Coyle M."/>
            <person name="Deiros D.R."/>
            <person name="Dinh H."/>
            <person name="Forbes L."/>
            <person name="Fowler G."/>
            <person name="Francisco L."/>
            <person name="Fu Q."/>
            <person name="Gubbala S."/>
            <person name="Hale W."/>
            <person name="Han Y."/>
            <person name="Hemphill L."/>
            <person name="Highlander S.K."/>
            <person name="Hirani K."/>
            <person name="Hogues M."/>
            <person name="Jackson L."/>
            <person name="Jakkamsetti A."/>
            <person name="Javaid M."/>
            <person name="Jiang H."/>
            <person name="Korchina V."/>
            <person name="Kovar C."/>
            <person name="Lara F."/>
            <person name="Lee S."/>
            <person name="Mata R."/>
            <person name="Mathew T."/>
            <person name="Moen C."/>
            <person name="Morales K."/>
            <person name="Munidasa M."/>
            <person name="Nazareth L."/>
            <person name="Ngo R."/>
            <person name="Nguyen L."/>
            <person name="Okwuonu G."/>
            <person name="Ongeri F."/>
            <person name="Patil S."/>
            <person name="Petrosino J."/>
            <person name="Pham C."/>
            <person name="Pham P."/>
            <person name="Pu L.-L."/>
            <person name="Puazo M."/>
            <person name="Raj R."/>
            <person name="Reid J."/>
            <person name="Rouhana J."/>
            <person name="Saada N."/>
            <person name="Shang Y."/>
            <person name="Simmons D."/>
            <person name="Thornton R."/>
            <person name="Warren J."/>
            <person name="Weissenberger G."/>
            <person name="Zhang J."/>
            <person name="Zhang L."/>
            <person name="Zhou C."/>
            <person name="Zhu D."/>
            <person name="Muzny D."/>
            <person name="Worley K."/>
            <person name="Gibbs R."/>
        </authorList>
    </citation>
    <scope>NUCLEOTIDE SEQUENCE [LARGE SCALE GENOMIC DNA]</scope>
    <source>
        <strain evidence="10 11">DSM 15436</strain>
    </source>
</reference>
<dbReference type="GO" id="GO:0005886">
    <property type="term" value="C:plasma membrane"/>
    <property type="evidence" value="ECO:0007669"/>
    <property type="project" value="UniProtKB-SubCell"/>
</dbReference>